<feature type="transmembrane region" description="Helical" evidence="2">
    <location>
        <begin position="221"/>
        <end position="238"/>
    </location>
</feature>
<comment type="caution">
    <text evidence="3">The sequence shown here is derived from an EMBL/GenBank/DDBJ whole genome shotgun (WGS) entry which is preliminary data.</text>
</comment>
<reference evidence="3 4" key="1">
    <citation type="submission" date="2019-01" db="EMBL/GenBank/DDBJ databases">
        <title>Nocardioides guangzhouensis sp. nov., an actinobacterium isolated from soil.</title>
        <authorList>
            <person name="Fu Y."/>
            <person name="Cai Y."/>
            <person name="Lin Z."/>
            <person name="Chen P."/>
        </authorList>
    </citation>
    <scope>NUCLEOTIDE SEQUENCE [LARGE SCALE GENOMIC DNA]</scope>
    <source>
        <strain evidence="3 4">130</strain>
    </source>
</reference>
<gene>
    <name evidence="3" type="ORF">EKO23_16435</name>
</gene>
<dbReference type="RefSeq" id="WP_134719208.1">
    <property type="nucleotide sequence ID" value="NZ_SDKM01000025.1"/>
</dbReference>
<feature type="transmembrane region" description="Helical" evidence="2">
    <location>
        <begin position="312"/>
        <end position="331"/>
    </location>
</feature>
<evidence type="ECO:0000313" key="3">
    <source>
        <dbReference type="EMBL" id="RYP84246.1"/>
    </source>
</evidence>
<protein>
    <recommendedName>
        <fullName evidence="5">Glycosyltransferase RgtA/B/C/D-like domain-containing protein</fullName>
    </recommendedName>
</protein>
<organism evidence="3 4">
    <name type="scientific">Nocardioides guangzhouensis</name>
    <dbReference type="NCBI Taxonomy" id="2497878"/>
    <lineage>
        <taxon>Bacteria</taxon>
        <taxon>Bacillati</taxon>
        <taxon>Actinomycetota</taxon>
        <taxon>Actinomycetes</taxon>
        <taxon>Propionibacteriales</taxon>
        <taxon>Nocardioidaceae</taxon>
        <taxon>Nocardioides</taxon>
    </lineage>
</organism>
<name>A0A4Q4ZAK5_9ACTN</name>
<accession>A0A4Q4ZAK5</accession>
<evidence type="ECO:0000313" key="4">
    <source>
        <dbReference type="Proteomes" id="UP000295198"/>
    </source>
</evidence>
<feature type="transmembrane region" description="Helical" evidence="2">
    <location>
        <begin position="281"/>
        <end position="300"/>
    </location>
</feature>
<feature type="transmembrane region" description="Helical" evidence="2">
    <location>
        <begin position="103"/>
        <end position="122"/>
    </location>
</feature>
<dbReference type="EMBL" id="SDKM01000025">
    <property type="protein sequence ID" value="RYP84246.1"/>
    <property type="molecule type" value="Genomic_DNA"/>
</dbReference>
<dbReference type="OrthoDB" id="3764134at2"/>
<keyword evidence="2" id="KW-0812">Transmembrane</keyword>
<keyword evidence="4" id="KW-1185">Reference proteome</keyword>
<evidence type="ECO:0000256" key="2">
    <source>
        <dbReference type="SAM" id="Phobius"/>
    </source>
</evidence>
<evidence type="ECO:0008006" key="5">
    <source>
        <dbReference type="Google" id="ProtNLM"/>
    </source>
</evidence>
<feature type="transmembrane region" description="Helical" evidence="2">
    <location>
        <begin position="189"/>
        <end position="209"/>
    </location>
</feature>
<feature type="transmembrane region" description="Helical" evidence="2">
    <location>
        <begin position="337"/>
        <end position="356"/>
    </location>
</feature>
<evidence type="ECO:0000256" key="1">
    <source>
        <dbReference type="SAM" id="MobiDB-lite"/>
    </source>
</evidence>
<dbReference type="AlphaFoldDB" id="A0A4Q4ZAK5"/>
<keyword evidence="2" id="KW-1133">Transmembrane helix</keyword>
<proteinExistence type="predicted"/>
<feature type="region of interest" description="Disordered" evidence="1">
    <location>
        <begin position="1"/>
        <end position="25"/>
    </location>
</feature>
<feature type="transmembrane region" description="Helical" evidence="2">
    <location>
        <begin position="128"/>
        <end position="147"/>
    </location>
</feature>
<keyword evidence="2" id="KW-0472">Membrane</keyword>
<sequence length="516" mass="55625">MTATGSTTATADPSEPGAGRPPRRRRIDPLGPVLALAAGVVYVLHGFGHYLSRDLGLYAYAGQQVADGVLPYEGVINRSGPLSHLVPGVGAFLGRLVGVDDLLAMRAFFLVLSMACIWLAYLLGRDLLGSRLTGVTVAVALLFVDGFTQYASGGPREKTTLMLFLLASLIALARRRFGWSGIFVSLATLTWQPVFFVGLVTGLVGLIAVERGRRLGAMVRFLVGGLVPLAIFLVWYAVAGHLRDFLDCFVLIHVQYTQQEGFQSEPDVIWEEVRKAYGPSLWMLIGGGITLLVACVRILLSTERRADPDRRLVLACGAGLLAGFLWSLRAFNGWPDAFFVLPMCLIGVGEVARAVAARVPARVAVALVAAWTVAATASAVDFSWTGRSDVLDEQQASVDAVIGVLGDDVEITSVEAPQALVLTGKTNPTQHQMFTLGLEDYVDDTWPGGLEGFAAGIREDAPTLVALGTLNPTWLRPVLDEDYWKVSTTPGWTWYVNKSVGRDTYQQLLDATRSSS</sequence>
<feature type="transmembrane region" description="Helical" evidence="2">
    <location>
        <begin position="363"/>
        <end position="384"/>
    </location>
</feature>
<feature type="transmembrane region" description="Helical" evidence="2">
    <location>
        <begin position="30"/>
        <end position="51"/>
    </location>
</feature>
<dbReference type="Proteomes" id="UP000295198">
    <property type="component" value="Unassembled WGS sequence"/>
</dbReference>
<feature type="compositionally biased region" description="Polar residues" evidence="1">
    <location>
        <begin position="1"/>
        <end position="11"/>
    </location>
</feature>